<sequence>MLDPTSFFHGHPPPQDPRPDPAAPSHLRNTGPHVRARFRQQLHSRFRAKSGYEEERGTTFGVHSVYITIVARFDEVPQRGLIGLLRGSPPRGFILDDDVFGYEVCGNPRRLVVVFPLDEVLHSVDGVKVSTADDAFNFTTGLVFTVFGSCLLLVLECGGDNMQGRVLPLECVIASLEYLVYLIDGYQQYWLRLF</sequence>
<comment type="caution">
    <text evidence="2">The sequence shown here is derived from an EMBL/GenBank/DDBJ whole genome shotgun (WGS) entry which is preliminary data.</text>
</comment>
<dbReference type="Proteomes" id="UP000743370">
    <property type="component" value="Unassembled WGS sequence"/>
</dbReference>
<accession>A0A8T0KCH4</accession>
<dbReference type="EMBL" id="JABFOF010000005">
    <property type="protein sequence ID" value="KAG2396989.1"/>
    <property type="molecule type" value="Genomic_DNA"/>
</dbReference>
<gene>
    <name evidence="2" type="ORF">HKW66_Vig0246450</name>
</gene>
<evidence type="ECO:0000313" key="2">
    <source>
        <dbReference type="EMBL" id="KAG2396989.1"/>
    </source>
</evidence>
<feature type="compositionally biased region" description="Pro residues" evidence="1">
    <location>
        <begin position="11"/>
        <end position="22"/>
    </location>
</feature>
<evidence type="ECO:0000256" key="1">
    <source>
        <dbReference type="SAM" id="MobiDB-lite"/>
    </source>
</evidence>
<feature type="region of interest" description="Disordered" evidence="1">
    <location>
        <begin position="1"/>
        <end position="30"/>
    </location>
</feature>
<dbReference type="AlphaFoldDB" id="A0A8T0KCH4"/>
<evidence type="ECO:0000313" key="3">
    <source>
        <dbReference type="Proteomes" id="UP000743370"/>
    </source>
</evidence>
<name>A0A8T0KCH4_PHAAN</name>
<proteinExistence type="predicted"/>
<reference evidence="2 3" key="1">
    <citation type="submission" date="2020-05" db="EMBL/GenBank/DDBJ databases">
        <title>Vigna angularis (adzuki bean) Var. LongXiaoDou No. 4 denovo assembly.</title>
        <authorList>
            <person name="Xiang H."/>
        </authorList>
    </citation>
    <scope>NUCLEOTIDE SEQUENCE [LARGE SCALE GENOMIC DNA]</scope>
    <source>
        <tissue evidence="2">Leaf</tissue>
    </source>
</reference>
<organism evidence="2 3">
    <name type="scientific">Phaseolus angularis</name>
    <name type="common">Azuki bean</name>
    <name type="synonym">Vigna angularis</name>
    <dbReference type="NCBI Taxonomy" id="3914"/>
    <lineage>
        <taxon>Eukaryota</taxon>
        <taxon>Viridiplantae</taxon>
        <taxon>Streptophyta</taxon>
        <taxon>Embryophyta</taxon>
        <taxon>Tracheophyta</taxon>
        <taxon>Spermatophyta</taxon>
        <taxon>Magnoliopsida</taxon>
        <taxon>eudicotyledons</taxon>
        <taxon>Gunneridae</taxon>
        <taxon>Pentapetalae</taxon>
        <taxon>rosids</taxon>
        <taxon>fabids</taxon>
        <taxon>Fabales</taxon>
        <taxon>Fabaceae</taxon>
        <taxon>Papilionoideae</taxon>
        <taxon>50 kb inversion clade</taxon>
        <taxon>NPAAA clade</taxon>
        <taxon>indigoferoid/millettioid clade</taxon>
        <taxon>Phaseoleae</taxon>
        <taxon>Vigna</taxon>
    </lineage>
</organism>
<protein>
    <submittedName>
        <fullName evidence="2">Uncharacterized protein</fullName>
    </submittedName>
</protein>